<comment type="similarity">
    <text evidence="1">Belongs to the peptidase S58 family.</text>
</comment>
<dbReference type="Pfam" id="PF03576">
    <property type="entry name" value="Peptidase_S58"/>
    <property type="match status" value="1"/>
</dbReference>
<dbReference type="GO" id="GO:0004177">
    <property type="term" value="F:aminopeptidase activity"/>
    <property type="evidence" value="ECO:0007669"/>
    <property type="project" value="UniProtKB-KW"/>
</dbReference>
<keyword evidence="2" id="KW-0031">Aminopeptidase</keyword>
<name>A0A0V8H6A3_9BACI</name>
<evidence type="ECO:0000313" key="3">
    <source>
        <dbReference type="Proteomes" id="UP000181997"/>
    </source>
</evidence>
<dbReference type="Proteomes" id="UP000181997">
    <property type="component" value="Unassembled WGS sequence"/>
</dbReference>
<dbReference type="PANTHER" id="PTHR36512:SF3">
    <property type="entry name" value="BLR5678 PROTEIN"/>
    <property type="match status" value="1"/>
</dbReference>
<dbReference type="Gene3D" id="3.60.70.12">
    <property type="entry name" value="L-amino peptidase D-ALA esterase/amidase"/>
    <property type="match status" value="1"/>
</dbReference>
<evidence type="ECO:0000256" key="1">
    <source>
        <dbReference type="ARBA" id="ARBA00007068"/>
    </source>
</evidence>
<dbReference type="RefSeq" id="WP_058299964.1">
    <property type="nucleotide sequence ID" value="NZ_FMAU01000010.1"/>
</dbReference>
<gene>
    <name evidence="2" type="ORF">GA0061094_4215</name>
</gene>
<keyword evidence="2" id="KW-0645">Protease</keyword>
<dbReference type="PANTHER" id="PTHR36512">
    <property type="entry name" value="D-AMINOPEPTIDASE"/>
    <property type="match status" value="1"/>
</dbReference>
<keyword evidence="3" id="KW-1185">Reference proteome</keyword>
<dbReference type="SUPFAM" id="SSF56266">
    <property type="entry name" value="DmpA/ArgJ-like"/>
    <property type="match status" value="1"/>
</dbReference>
<reference evidence="3" key="1">
    <citation type="submission" date="2016-08" db="EMBL/GenBank/DDBJ databases">
        <authorList>
            <person name="Varghese N."/>
            <person name="Submissions Spin"/>
        </authorList>
    </citation>
    <scope>NUCLEOTIDE SEQUENCE [LARGE SCALE GENOMIC DNA]</scope>
    <source>
        <strain evidence="3">SGD-1123</strain>
    </source>
</reference>
<dbReference type="InterPro" id="IPR016117">
    <property type="entry name" value="ArgJ-like_dom_sf"/>
</dbReference>
<organism evidence="2 3">
    <name type="scientific">[Bacillus] enclensis</name>
    <dbReference type="NCBI Taxonomy" id="1402860"/>
    <lineage>
        <taxon>Bacteria</taxon>
        <taxon>Bacillati</taxon>
        <taxon>Bacillota</taxon>
        <taxon>Bacilli</taxon>
        <taxon>Bacillales</taxon>
        <taxon>Bacillaceae</taxon>
        <taxon>Rossellomorea</taxon>
    </lineage>
</organism>
<dbReference type="OrthoDB" id="9770388at2"/>
<accession>A0A0V8H6A3</accession>
<evidence type="ECO:0000313" key="2">
    <source>
        <dbReference type="EMBL" id="SCC35314.1"/>
    </source>
</evidence>
<sequence>MTDRKRLRDLGVEIGSFPCGPDNSITDIGGVKVGHQTLHYEKDGRVVRTGVTAILPHGGNLFREKVFAASHVINGFGKTAGTIQIEELGLLESPIMLTNTLSVGDVMKGTVEFLMERCPEIGDTTGTVNVFVGECNDGYLNDIRGLHVTADDACKAIRNARSGLVEEGCVGAGTGMLCLGYKGGAGTSSRRCTVGADEYTVGALVVANFGRRRDLSLYTGLPKEEQEVPDGSIMIILATDAPMNDRQLKRLAKRASFGLSRTGSYAAHGSGDIVLAFSTAHKVPHQPDESNTTTYPFIKEDGELISTLFEMAVECVEEAIWNALAKAETTTGRNGRLVEAIPPELLAGLRK</sequence>
<proteinExistence type="inferred from homology"/>
<keyword evidence="2" id="KW-0378">Hydrolase</keyword>
<dbReference type="InterPro" id="IPR005321">
    <property type="entry name" value="Peptidase_S58_DmpA"/>
</dbReference>
<dbReference type="EMBL" id="FMAU01000010">
    <property type="protein sequence ID" value="SCC35314.1"/>
    <property type="molecule type" value="Genomic_DNA"/>
</dbReference>
<dbReference type="AlphaFoldDB" id="A0A0V8H6A3"/>
<dbReference type="CDD" id="cd02253">
    <property type="entry name" value="DmpA"/>
    <property type="match status" value="1"/>
</dbReference>
<protein>
    <submittedName>
        <fullName evidence="2">D-aminopeptidase</fullName>
    </submittedName>
</protein>